<accession>T2A990</accession>
<evidence type="ECO:0000313" key="1">
    <source>
        <dbReference type="EMBL" id="AGU91979.1"/>
    </source>
</evidence>
<keyword evidence="2" id="KW-1185">Reference proteome</keyword>
<dbReference type="Proteomes" id="UP000016711">
    <property type="component" value="Segment"/>
</dbReference>
<organism evidence="1 2">
    <name type="scientific">Mycobacterium phage Adawi</name>
    <dbReference type="NCBI Taxonomy" id="1354507"/>
    <lineage>
        <taxon>Viruses</taxon>
        <taxon>Duplodnaviria</taxon>
        <taxon>Heunggongvirae</taxon>
        <taxon>Uroviricota</taxon>
        <taxon>Caudoviricetes</taxon>
        <taxon>Bclasvirinae</taxon>
        <taxon>Coopervirus</taxon>
        <taxon>Coopervirus adawi</taxon>
    </lineage>
</organism>
<name>T2A990_9CAUD</name>
<dbReference type="GeneID" id="16834839"/>
<proteinExistence type="predicted"/>
<reference evidence="1 2" key="1">
    <citation type="submission" date="2013-06" db="EMBL/GenBank/DDBJ databases">
        <authorList>
            <person name="Adawi E.C."/>
            <person name="Merrill C.A."/>
            <person name="Sargent C.J."/>
            <person name="Fisher J.N."/>
            <person name="Gardner A.V."/>
            <person name="Lunt B.L."/>
            <person name="Merrill B.D."/>
            <person name="Breakwell D.P."/>
            <person name="Burnett S.H."/>
            <person name="Grose J.H."/>
        </authorList>
    </citation>
    <scope>NUCLEOTIDE SEQUENCE [LARGE SCALE GENOMIC DNA]</scope>
</reference>
<dbReference type="KEGG" id="vg:16834839"/>
<dbReference type="RefSeq" id="YP_008530945.1">
    <property type="nucleotide sequence ID" value="NC_022328.1"/>
</dbReference>
<protein>
    <submittedName>
        <fullName evidence="1">Structural protein</fullName>
    </submittedName>
</protein>
<gene>
    <name evidence="1" type="ORF">ADAWI_65</name>
</gene>
<dbReference type="OrthoDB" id="27989at10239"/>
<evidence type="ECO:0000313" key="2">
    <source>
        <dbReference type="Proteomes" id="UP000016711"/>
    </source>
</evidence>
<dbReference type="EMBL" id="KF279411">
    <property type="protein sequence ID" value="AGU91979.1"/>
    <property type="molecule type" value="Genomic_DNA"/>
</dbReference>
<sequence length="74" mass="8688">MTLTAPGGWALPTEYIYEFSDVPFPDPLVLPYFTITRGGIRYPLGPVRHYRWHARSPWGRRIKRVLFGVQWIDV</sequence>